<name>A0A319D8V0_9EURO</name>
<evidence type="ECO:0000313" key="3">
    <source>
        <dbReference type="Proteomes" id="UP000247810"/>
    </source>
</evidence>
<evidence type="ECO:0000256" key="1">
    <source>
        <dbReference type="SAM" id="MobiDB-lite"/>
    </source>
</evidence>
<protein>
    <submittedName>
        <fullName evidence="2">Uncharacterized protein</fullName>
    </submittedName>
</protein>
<sequence>MAARPAATAGRGSAGHVRTAAEKLIRAKRTVAEGAGQKDEGRAVVSGGGGSGGSGGSGGEGRLQQD</sequence>
<evidence type="ECO:0000313" key="2">
    <source>
        <dbReference type="EMBL" id="PYH93805.1"/>
    </source>
</evidence>
<accession>A0A319D8V0</accession>
<dbReference type="EMBL" id="KZ825885">
    <property type="protein sequence ID" value="PYH93805.1"/>
    <property type="molecule type" value="Genomic_DNA"/>
</dbReference>
<reference evidence="2 3" key="1">
    <citation type="submission" date="2018-02" db="EMBL/GenBank/DDBJ databases">
        <title>The genomes of Aspergillus section Nigri reveals drivers in fungal speciation.</title>
        <authorList>
            <consortium name="DOE Joint Genome Institute"/>
            <person name="Vesth T.C."/>
            <person name="Nybo J."/>
            <person name="Theobald S."/>
            <person name="Brandl J."/>
            <person name="Frisvad J.C."/>
            <person name="Nielsen K.F."/>
            <person name="Lyhne E.K."/>
            <person name="Kogle M.E."/>
            <person name="Kuo A."/>
            <person name="Riley R."/>
            <person name="Clum A."/>
            <person name="Nolan M."/>
            <person name="Lipzen A."/>
            <person name="Salamov A."/>
            <person name="Henrissat B."/>
            <person name="Wiebenga A."/>
            <person name="De vries R.P."/>
            <person name="Grigoriev I.V."/>
            <person name="Mortensen U.H."/>
            <person name="Andersen M.R."/>
            <person name="Baker S.E."/>
        </authorList>
    </citation>
    <scope>NUCLEOTIDE SEQUENCE [LARGE SCALE GENOMIC DNA]</scope>
    <source>
        <strain evidence="2 3">CBS 707.79</strain>
    </source>
</reference>
<keyword evidence="3" id="KW-1185">Reference proteome</keyword>
<dbReference type="Proteomes" id="UP000247810">
    <property type="component" value="Unassembled WGS sequence"/>
</dbReference>
<gene>
    <name evidence="2" type="ORF">BO71DRAFT_399419</name>
</gene>
<organism evidence="2 3">
    <name type="scientific">Aspergillus ellipticus CBS 707.79</name>
    <dbReference type="NCBI Taxonomy" id="1448320"/>
    <lineage>
        <taxon>Eukaryota</taxon>
        <taxon>Fungi</taxon>
        <taxon>Dikarya</taxon>
        <taxon>Ascomycota</taxon>
        <taxon>Pezizomycotina</taxon>
        <taxon>Eurotiomycetes</taxon>
        <taxon>Eurotiomycetidae</taxon>
        <taxon>Eurotiales</taxon>
        <taxon>Aspergillaceae</taxon>
        <taxon>Aspergillus</taxon>
        <taxon>Aspergillus subgen. Circumdati</taxon>
    </lineage>
</organism>
<feature type="compositionally biased region" description="Gly residues" evidence="1">
    <location>
        <begin position="46"/>
        <end position="66"/>
    </location>
</feature>
<dbReference type="VEuPathDB" id="FungiDB:BO71DRAFT_399419"/>
<proteinExistence type="predicted"/>
<dbReference type="AlphaFoldDB" id="A0A319D8V0"/>
<feature type="region of interest" description="Disordered" evidence="1">
    <location>
        <begin position="28"/>
        <end position="66"/>
    </location>
</feature>